<dbReference type="EMBL" id="SMFX01000001">
    <property type="protein sequence ID" value="TCK18794.1"/>
    <property type="molecule type" value="Genomic_DNA"/>
</dbReference>
<dbReference type="Proteomes" id="UP000295707">
    <property type="component" value="Unassembled WGS sequence"/>
</dbReference>
<feature type="region of interest" description="Disordered" evidence="1">
    <location>
        <begin position="66"/>
        <end position="115"/>
    </location>
</feature>
<reference evidence="3 4" key="1">
    <citation type="submission" date="2019-03" db="EMBL/GenBank/DDBJ databases">
        <title>Genomic Encyclopedia of Type Strains, Phase IV (KMG-IV): sequencing the most valuable type-strain genomes for metagenomic binning, comparative biology and taxonomic classification.</title>
        <authorList>
            <person name="Goeker M."/>
        </authorList>
    </citation>
    <scope>NUCLEOTIDE SEQUENCE [LARGE SCALE GENOMIC DNA]</scope>
    <source>
        <strain evidence="3 4">DSM 19610</strain>
    </source>
</reference>
<gene>
    <name evidence="3" type="ORF">DFR30_2078</name>
</gene>
<evidence type="ECO:0000256" key="1">
    <source>
        <dbReference type="SAM" id="MobiDB-lite"/>
    </source>
</evidence>
<dbReference type="InterPro" id="IPR021455">
    <property type="entry name" value="DUF3106"/>
</dbReference>
<organism evidence="3 4">
    <name type="scientific">Thiogranum longum</name>
    <dbReference type="NCBI Taxonomy" id="1537524"/>
    <lineage>
        <taxon>Bacteria</taxon>
        <taxon>Pseudomonadati</taxon>
        <taxon>Pseudomonadota</taxon>
        <taxon>Gammaproteobacteria</taxon>
        <taxon>Chromatiales</taxon>
        <taxon>Ectothiorhodospiraceae</taxon>
        <taxon>Thiogranum</taxon>
    </lineage>
</organism>
<feature type="signal peptide" evidence="2">
    <location>
        <begin position="1"/>
        <end position="24"/>
    </location>
</feature>
<dbReference type="AlphaFoldDB" id="A0A4R1HA43"/>
<dbReference type="RefSeq" id="WP_132972904.1">
    <property type="nucleotide sequence ID" value="NZ_SMFX01000001.1"/>
</dbReference>
<evidence type="ECO:0000256" key="2">
    <source>
        <dbReference type="SAM" id="SignalP"/>
    </source>
</evidence>
<feature type="chain" id="PRO_5020558718" evidence="2">
    <location>
        <begin position="25"/>
        <end position="115"/>
    </location>
</feature>
<dbReference type="Pfam" id="PF11304">
    <property type="entry name" value="DUF3106"/>
    <property type="match status" value="1"/>
</dbReference>
<name>A0A4R1HA43_9GAMM</name>
<feature type="compositionally biased region" description="Basic and acidic residues" evidence="1">
    <location>
        <begin position="66"/>
        <end position="75"/>
    </location>
</feature>
<keyword evidence="2" id="KW-0732">Signal</keyword>
<protein>
    <submittedName>
        <fullName evidence="3">Uncharacterized protein DUF3106</fullName>
    </submittedName>
</protein>
<evidence type="ECO:0000313" key="4">
    <source>
        <dbReference type="Proteomes" id="UP000295707"/>
    </source>
</evidence>
<evidence type="ECO:0000313" key="3">
    <source>
        <dbReference type="EMBL" id="TCK18794.1"/>
    </source>
</evidence>
<proteinExistence type="predicted"/>
<sequence length="115" mass="13784">MTDRHKLSLAITLGALLLGGAAHASINPERLYLAANGHIPWQSLSKEEQEALRDYRGRWNDFDTGRQQRIREGARRYQQLPPEKRRKIEQKQHEYEQLSPQERRRLRKEYQRQHK</sequence>
<accession>A0A4R1HA43</accession>
<comment type="caution">
    <text evidence="3">The sequence shown here is derived from an EMBL/GenBank/DDBJ whole genome shotgun (WGS) entry which is preliminary data.</text>
</comment>
<keyword evidence="4" id="KW-1185">Reference proteome</keyword>